<protein>
    <submittedName>
        <fullName evidence="1">Uncharacterized protein</fullName>
    </submittedName>
</protein>
<dbReference type="EMBL" id="CAAALY010005055">
    <property type="protein sequence ID" value="VEL08918.1"/>
    <property type="molecule type" value="Genomic_DNA"/>
</dbReference>
<name>A0A448WD99_9PLAT</name>
<organism evidence="1 2">
    <name type="scientific">Protopolystoma xenopodis</name>
    <dbReference type="NCBI Taxonomy" id="117903"/>
    <lineage>
        <taxon>Eukaryota</taxon>
        <taxon>Metazoa</taxon>
        <taxon>Spiralia</taxon>
        <taxon>Lophotrochozoa</taxon>
        <taxon>Platyhelminthes</taxon>
        <taxon>Monogenea</taxon>
        <taxon>Polyopisthocotylea</taxon>
        <taxon>Polystomatidea</taxon>
        <taxon>Polystomatidae</taxon>
        <taxon>Protopolystoma</taxon>
    </lineage>
</organism>
<dbReference type="Proteomes" id="UP000784294">
    <property type="component" value="Unassembled WGS sequence"/>
</dbReference>
<sequence length="122" mass="13143">MGHPGWIPPESRQFGHSEKTLRAELAGAETLKTPRLGSSSCSIGHNFACLNRQFKTLDGSGLPGLPSPGSTSFRPDSSSVYTETRCLFQHQVDTTKTEGDFNGRDKITSSVSPALIVLQQPP</sequence>
<reference evidence="1" key="1">
    <citation type="submission" date="2018-11" db="EMBL/GenBank/DDBJ databases">
        <authorList>
            <consortium name="Pathogen Informatics"/>
        </authorList>
    </citation>
    <scope>NUCLEOTIDE SEQUENCE</scope>
</reference>
<comment type="caution">
    <text evidence="1">The sequence shown here is derived from an EMBL/GenBank/DDBJ whole genome shotgun (WGS) entry which is preliminary data.</text>
</comment>
<accession>A0A448WD99</accession>
<keyword evidence="2" id="KW-1185">Reference proteome</keyword>
<gene>
    <name evidence="1" type="ORF">PXEA_LOCUS2358</name>
</gene>
<dbReference type="AlphaFoldDB" id="A0A448WD99"/>
<proteinExistence type="predicted"/>
<evidence type="ECO:0000313" key="2">
    <source>
        <dbReference type="Proteomes" id="UP000784294"/>
    </source>
</evidence>
<evidence type="ECO:0000313" key="1">
    <source>
        <dbReference type="EMBL" id="VEL08918.1"/>
    </source>
</evidence>